<gene>
    <name evidence="2" type="ORF">FB475_5106</name>
</gene>
<evidence type="ECO:0000256" key="1">
    <source>
        <dbReference type="SAM" id="Phobius"/>
    </source>
</evidence>
<name>A0A542EA88_9ACTN</name>
<accession>A0A542EA88</accession>
<keyword evidence="1" id="KW-1133">Transmembrane helix</keyword>
<dbReference type="EMBL" id="VFMM01000002">
    <property type="protein sequence ID" value="TQJ12176.1"/>
    <property type="molecule type" value="Genomic_DNA"/>
</dbReference>
<sequence length="39" mass="4589">MQSALWVSVGVLAGLAAWRIWIGYRLGELRHDRRRTRTH</sequence>
<evidence type="ECO:0000313" key="3">
    <source>
        <dbReference type="Proteomes" id="UP000316298"/>
    </source>
</evidence>
<keyword evidence="1" id="KW-0812">Transmembrane</keyword>
<keyword evidence="3" id="KW-1185">Reference proteome</keyword>
<dbReference type="AlphaFoldDB" id="A0A542EA88"/>
<organism evidence="2 3">
    <name type="scientific">Kribbella jejuensis</name>
    <dbReference type="NCBI Taxonomy" id="236068"/>
    <lineage>
        <taxon>Bacteria</taxon>
        <taxon>Bacillati</taxon>
        <taxon>Actinomycetota</taxon>
        <taxon>Actinomycetes</taxon>
        <taxon>Propionibacteriales</taxon>
        <taxon>Kribbellaceae</taxon>
        <taxon>Kribbella</taxon>
    </lineage>
</organism>
<proteinExistence type="predicted"/>
<dbReference type="Proteomes" id="UP000316298">
    <property type="component" value="Unassembled WGS sequence"/>
</dbReference>
<protein>
    <submittedName>
        <fullName evidence="2">Uncharacterized protein</fullName>
    </submittedName>
</protein>
<keyword evidence="1" id="KW-0472">Membrane</keyword>
<feature type="transmembrane region" description="Helical" evidence="1">
    <location>
        <begin position="6"/>
        <end position="27"/>
    </location>
</feature>
<comment type="caution">
    <text evidence="2">The sequence shown here is derived from an EMBL/GenBank/DDBJ whole genome shotgun (WGS) entry which is preliminary data.</text>
</comment>
<evidence type="ECO:0000313" key="2">
    <source>
        <dbReference type="EMBL" id="TQJ12176.1"/>
    </source>
</evidence>
<reference evidence="2 3" key="1">
    <citation type="submission" date="2019-06" db="EMBL/GenBank/DDBJ databases">
        <title>Sequencing the genomes of 1000 actinobacteria strains.</title>
        <authorList>
            <person name="Klenk H.-P."/>
        </authorList>
    </citation>
    <scope>NUCLEOTIDE SEQUENCE [LARGE SCALE GENOMIC DNA]</scope>
    <source>
        <strain evidence="2 3">DSM 17305</strain>
    </source>
</reference>